<protein>
    <submittedName>
        <fullName evidence="3">Uncharacterized protein</fullName>
    </submittedName>
</protein>
<feature type="transmembrane region" description="Helical" evidence="1">
    <location>
        <begin position="224"/>
        <end position="254"/>
    </location>
</feature>
<dbReference type="EMBL" id="CAHIKZ030002224">
    <property type="protein sequence ID" value="CAE1283132.1"/>
    <property type="molecule type" value="Genomic_DNA"/>
</dbReference>
<keyword evidence="2" id="KW-0732">Signal</keyword>
<keyword evidence="1" id="KW-0472">Membrane</keyword>
<gene>
    <name evidence="3" type="ORF">SPHA_43891</name>
</gene>
<feature type="transmembrane region" description="Helical" evidence="1">
    <location>
        <begin position="323"/>
        <end position="344"/>
    </location>
</feature>
<feature type="transmembrane region" description="Helical" evidence="1">
    <location>
        <begin position="166"/>
        <end position="189"/>
    </location>
</feature>
<comment type="caution">
    <text evidence="3">The sequence shown here is derived from an EMBL/GenBank/DDBJ whole genome shotgun (WGS) entry which is preliminary data.</text>
</comment>
<dbReference type="OrthoDB" id="5586934at2759"/>
<keyword evidence="1" id="KW-1133">Transmembrane helix</keyword>
<feature type="transmembrane region" description="Helical" evidence="1">
    <location>
        <begin position="291"/>
        <end position="316"/>
    </location>
</feature>
<feature type="signal peptide" evidence="2">
    <location>
        <begin position="1"/>
        <end position="33"/>
    </location>
</feature>
<feature type="transmembrane region" description="Helical" evidence="1">
    <location>
        <begin position="350"/>
        <end position="374"/>
    </location>
</feature>
<keyword evidence="1" id="KW-0812">Transmembrane</keyword>
<evidence type="ECO:0000256" key="2">
    <source>
        <dbReference type="SAM" id="SignalP"/>
    </source>
</evidence>
<dbReference type="PANTHER" id="PTHR33802:SF1">
    <property type="entry name" value="XK-RELATED PROTEIN"/>
    <property type="match status" value="1"/>
</dbReference>
<feature type="chain" id="PRO_5032956629" evidence="2">
    <location>
        <begin position="34"/>
        <end position="389"/>
    </location>
</feature>
<dbReference type="Proteomes" id="UP000597762">
    <property type="component" value="Unassembled WGS sequence"/>
</dbReference>
<dbReference type="PANTHER" id="PTHR33802">
    <property type="entry name" value="SI:CH211-161H7.5-RELATED"/>
    <property type="match status" value="1"/>
</dbReference>
<dbReference type="AlphaFoldDB" id="A0A812D252"/>
<evidence type="ECO:0000256" key="1">
    <source>
        <dbReference type="SAM" id="Phobius"/>
    </source>
</evidence>
<sequence>MKHNFARLFVIGSTVLLFVVVLALSALAGNANAKAGVFDQTIGEVSAKYDTNITPASATFAIWGIIYMWQVLWLLYGIIQICRSHLQNYLYIFPPTLPTGLYLSFAFNNICVIIWLFVWTKEIMIAALVFLVLATFSLYVALYFSFSTLYKFLGLLYKEELNADVWLVRILVQNGIAFYATWISIASLLNLNITLSDFLFHTSLSFLNIKQTFSLDLLDYHFSLFLIICLSLFSLFLIICLSLFSLFLIICLFLSLSSCHLFSLPCHLSLSFLSLPYHLSRLSFSLSSFLSLVSLFLSSLFFLVICLSLFSLFLVICLSLFTLFLIICLFSLSFLSLVSLFLSLPCLDLFSLFLVICLSLFSLFFITCLSLFSLPYNLSVLEMHGQEIY</sequence>
<organism evidence="3 4">
    <name type="scientific">Acanthosepion pharaonis</name>
    <name type="common">Pharaoh cuttlefish</name>
    <name type="synonym">Sepia pharaonis</name>
    <dbReference type="NCBI Taxonomy" id="158019"/>
    <lineage>
        <taxon>Eukaryota</taxon>
        <taxon>Metazoa</taxon>
        <taxon>Spiralia</taxon>
        <taxon>Lophotrochozoa</taxon>
        <taxon>Mollusca</taxon>
        <taxon>Cephalopoda</taxon>
        <taxon>Coleoidea</taxon>
        <taxon>Decapodiformes</taxon>
        <taxon>Sepiida</taxon>
        <taxon>Sepiina</taxon>
        <taxon>Sepiidae</taxon>
        <taxon>Acanthosepion</taxon>
    </lineage>
</organism>
<name>A0A812D252_ACAPH</name>
<evidence type="ECO:0000313" key="3">
    <source>
        <dbReference type="EMBL" id="CAE1283132.1"/>
    </source>
</evidence>
<evidence type="ECO:0000313" key="4">
    <source>
        <dbReference type="Proteomes" id="UP000597762"/>
    </source>
</evidence>
<accession>A0A812D252</accession>
<feature type="transmembrane region" description="Helical" evidence="1">
    <location>
        <begin position="100"/>
        <end position="118"/>
    </location>
</feature>
<feature type="transmembrane region" description="Helical" evidence="1">
    <location>
        <begin position="124"/>
        <end position="146"/>
    </location>
</feature>
<feature type="transmembrane region" description="Helical" evidence="1">
    <location>
        <begin position="57"/>
        <end position="79"/>
    </location>
</feature>
<keyword evidence="4" id="KW-1185">Reference proteome</keyword>
<proteinExistence type="predicted"/>
<feature type="transmembrane region" description="Helical" evidence="1">
    <location>
        <begin position="261"/>
        <end position="279"/>
    </location>
</feature>
<reference evidence="3" key="1">
    <citation type="submission" date="2021-01" db="EMBL/GenBank/DDBJ databases">
        <authorList>
            <person name="Li R."/>
            <person name="Bekaert M."/>
        </authorList>
    </citation>
    <scope>NUCLEOTIDE SEQUENCE</scope>
    <source>
        <strain evidence="3">Farmed</strain>
    </source>
</reference>